<dbReference type="InterPro" id="IPR029751">
    <property type="entry name" value="Ribosomal_L25_dom"/>
</dbReference>
<evidence type="ECO:0000313" key="8">
    <source>
        <dbReference type="EMBL" id="KZD00059.1"/>
    </source>
</evidence>
<keyword evidence="9" id="KW-1185">Reference proteome</keyword>
<dbReference type="NCBIfam" id="NF004128">
    <property type="entry name" value="PRK05618.1-2"/>
    <property type="match status" value="1"/>
</dbReference>
<dbReference type="GO" id="GO:0006412">
    <property type="term" value="P:translation"/>
    <property type="evidence" value="ECO:0007669"/>
    <property type="project" value="UniProtKB-UniRule"/>
</dbReference>
<dbReference type="NCBIfam" id="NF004612">
    <property type="entry name" value="PRK05943.1"/>
    <property type="match status" value="1"/>
</dbReference>
<keyword evidence="3 5" id="KW-0689">Ribosomal protein</keyword>
<comment type="function">
    <text evidence="5">This is one of the proteins that binds to the 5S RNA in the ribosome where it forms part of the central protuberance.</text>
</comment>
<keyword evidence="2 5" id="KW-0694">RNA-binding</keyword>
<accession>A0A154VFA5</accession>
<feature type="domain" description="Large ribosomal subunit protein bL25 beta" evidence="7">
    <location>
        <begin position="102"/>
        <end position="187"/>
    </location>
</feature>
<evidence type="ECO:0000256" key="3">
    <source>
        <dbReference type="ARBA" id="ARBA00022980"/>
    </source>
</evidence>
<evidence type="ECO:0000256" key="5">
    <source>
        <dbReference type="HAMAP-Rule" id="MF_01334"/>
    </source>
</evidence>
<dbReference type="Gene3D" id="2.170.120.20">
    <property type="entry name" value="Ribosomal protein L25, beta domain"/>
    <property type="match status" value="1"/>
</dbReference>
<comment type="similarity">
    <text evidence="5">Belongs to the bacterial ribosomal protein bL25 family. CTC subfamily.</text>
</comment>
<dbReference type="Gene3D" id="2.40.240.10">
    <property type="entry name" value="Ribosomal Protein L25, Chain P"/>
    <property type="match status" value="1"/>
</dbReference>
<evidence type="ECO:0000259" key="7">
    <source>
        <dbReference type="Pfam" id="PF14693"/>
    </source>
</evidence>
<dbReference type="Pfam" id="PF01386">
    <property type="entry name" value="Ribosomal_L25p"/>
    <property type="match status" value="1"/>
</dbReference>
<dbReference type="RefSeq" id="WP_067559970.1">
    <property type="nucleotide sequence ID" value="NZ_LPXN01000164.1"/>
</dbReference>
<dbReference type="GO" id="GO:0022625">
    <property type="term" value="C:cytosolic large ribosomal subunit"/>
    <property type="evidence" value="ECO:0007669"/>
    <property type="project" value="TreeGrafter"/>
</dbReference>
<sequence length="207" mass="22770">MADVLKINATLRERAGKGAARAARREGNVPGVIYGDNQPPLMINFNSKELERELRRPGFFSHLYEVTVDGKAHRVLARELQQHPVNDRAIHVDFLRVSKNVKVEVAVPVHFTNEEKSPGLKRGGVLNIVRHEVELYCSPESIPEELVIDLTGYEVGDSIHISAVTLPDGVAPTITDRDFTVATIAAPSALRSEDNAASGEEEEEGEE</sequence>
<dbReference type="InterPro" id="IPR037121">
    <property type="entry name" value="Ribosomal_bL25_C"/>
</dbReference>
<dbReference type="InterPro" id="IPR011035">
    <property type="entry name" value="Ribosomal_bL25/Gln-tRNA_synth"/>
</dbReference>
<protein>
    <recommendedName>
        <fullName evidence="5">Large ribosomal subunit protein bL25</fullName>
    </recommendedName>
    <alternativeName>
        <fullName evidence="5">General stress protein CTC</fullName>
    </alternativeName>
</protein>
<dbReference type="NCBIfam" id="TIGR00731">
    <property type="entry name" value="bL25_bact_ctc"/>
    <property type="match status" value="1"/>
</dbReference>
<dbReference type="CDD" id="cd00495">
    <property type="entry name" value="Ribosomal_L25_TL5_CTC"/>
    <property type="match status" value="1"/>
</dbReference>
<dbReference type="InterPro" id="IPR020057">
    <property type="entry name" value="Ribosomal_bL25_b-dom"/>
</dbReference>
<feature type="domain" description="Large ribosomal subunit protein bL25 L25" evidence="6">
    <location>
        <begin position="7"/>
        <end position="94"/>
    </location>
</feature>
<dbReference type="Proteomes" id="UP000076400">
    <property type="component" value="Unassembled WGS sequence"/>
</dbReference>
<dbReference type="EMBL" id="LPXN01000164">
    <property type="protein sequence ID" value="KZD00059.1"/>
    <property type="molecule type" value="Genomic_DNA"/>
</dbReference>
<dbReference type="Pfam" id="PF14693">
    <property type="entry name" value="Ribosomal_TL5_C"/>
    <property type="match status" value="1"/>
</dbReference>
<evidence type="ECO:0000256" key="1">
    <source>
        <dbReference type="ARBA" id="ARBA00022730"/>
    </source>
</evidence>
<reference evidence="8 9" key="1">
    <citation type="submission" date="2015-12" db="EMBL/GenBank/DDBJ databases">
        <title>Genome sequence of Oceanibaculum pacificum MCCC 1A02656.</title>
        <authorList>
            <person name="Lu L."/>
            <person name="Lai Q."/>
            <person name="Shao Z."/>
            <person name="Qian P."/>
        </authorList>
    </citation>
    <scope>NUCLEOTIDE SEQUENCE [LARGE SCALE GENOMIC DNA]</scope>
    <source>
        <strain evidence="8 9">MCCC 1A02656</strain>
    </source>
</reference>
<dbReference type="PANTHER" id="PTHR33284:SF1">
    <property type="entry name" value="RIBOSOMAL PROTEIN L25_GLN-TRNA SYNTHETASE, ANTI-CODON-BINDING DOMAIN-CONTAINING PROTEIN"/>
    <property type="match status" value="1"/>
</dbReference>
<keyword evidence="4 5" id="KW-0687">Ribonucleoprotein</keyword>
<dbReference type="GO" id="GO:0008097">
    <property type="term" value="F:5S rRNA binding"/>
    <property type="evidence" value="ECO:0007669"/>
    <property type="project" value="InterPro"/>
</dbReference>
<dbReference type="InterPro" id="IPR020056">
    <property type="entry name" value="Rbsml_bL25/Gln-tRNA_synth_N"/>
</dbReference>
<proteinExistence type="inferred from homology"/>
<evidence type="ECO:0000313" key="9">
    <source>
        <dbReference type="Proteomes" id="UP000076400"/>
    </source>
</evidence>
<dbReference type="GO" id="GO:0003735">
    <property type="term" value="F:structural constituent of ribosome"/>
    <property type="evidence" value="ECO:0007669"/>
    <property type="project" value="InterPro"/>
</dbReference>
<gene>
    <name evidence="5" type="primary">rplY</name>
    <name evidence="5" type="synonym">ctc</name>
    <name evidence="8" type="ORF">AUP43_14330</name>
</gene>
<dbReference type="PANTHER" id="PTHR33284">
    <property type="entry name" value="RIBOSOMAL PROTEIN L25/GLN-TRNA SYNTHETASE, ANTI-CODON-BINDING DOMAIN-CONTAINING PROTEIN"/>
    <property type="match status" value="1"/>
</dbReference>
<dbReference type="InterPro" id="IPR001021">
    <property type="entry name" value="Ribosomal_bL25_long"/>
</dbReference>
<dbReference type="AlphaFoldDB" id="A0A154VFA5"/>
<comment type="caution">
    <text evidence="8">The sequence shown here is derived from an EMBL/GenBank/DDBJ whole genome shotgun (WGS) entry which is preliminary data.</text>
</comment>
<evidence type="ECO:0000256" key="2">
    <source>
        <dbReference type="ARBA" id="ARBA00022884"/>
    </source>
</evidence>
<dbReference type="SUPFAM" id="SSF50715">
    <property type="entry name" value="Ribosomal protein L25-like"/>
    <property type="match status" value="1"/>
</dbReference>
<dbReference type="HAMAP" id="MF_01334">
    <property type="entry name" value="Ribosomal_bL25_CTC"/>
    <property type="match status" value="1"/>
</dbReference>
<evidence type="ECO:0000256" key="4">
    <source>
        <dbReference type="ARBA" id="ARBA00023274"/>
    </source>
</evidence>
<evidence type="ECO:0000259" key="6">
    <source>
        <dbReference type="Pfam" id="PF01386"/>
    </source>
</evidence>
<organism evidence="8 9">
    <name type="scientific">Oceanibaculum pacificum</name>
    <dbReference type="NCBI Taxonomy" id="580166"/>
    <lineage>
        <taxon>Bacteria</taxon>
        <taxon>Pseudomonadati</taxon>
        <taxon>Pseudomonadota</taxon>
        <taxon>Alphaproteobacteria</taxon>
        <taxon>Rhodospirillales</taxon>
        <taxon>Oceanibaculaceae</taxon>
        <taxon>Oceanibaculum</taxon>
    </lineage>
</organism>
<dbReference type="STRING" id="580166.AUP43_14330"/>
<name>A0A154VFA5_9PROT</name>
<dbReference type="InterPro" id="IPR020930">
    <property type="entry name" value="Ribosomal_uL5_bac-type"/>
</dbReference>
<dbReference type="OrthoDB" id="9806411at2"/>
<keyword evidence="1 5" id="KW-0699">rRNA-binding</keyword>
<comment type="subunit">
    <text evidence="5">Part of the 50S ribosomal subunit; part of the 5S rRNA/L5/L18/L25 subcomplex. Contacts the 5S rRNA. Binds to the 5S rRNA independently of L5 and L18.</text>
</comment>